<dbReference type="EMBL" id="KZ805669">
    <property type="protein sequence ID" value="PVH92558.1"/>
    <property type="molecule type" value="Genomic_DNA"/>
</dbReference>
<dbReference type="AlphaFoldDB" id="A0A2V1D3G9"/>
<name>A0A2V1D3G9_9PLEO</name>
<evidence type="ECO:0000313" key="1">
    <source>
        <dbReference type="EMBL" id="PVH92558.1"/>
    </source>
</evidence>
<gene>
    <name evidence="1" type="ORF">DM02DRAFT_619879</name>
</gene>
<protein>
    <submittedName>
        <fullName evidence="1">Uncharacterized protein</fullName>
    </submittedName>
</protein>
<organism evidence="1 2">
    <name type="scientific">Periconia macrospinosa</name>
    <dbReference type="NCBI Taxonomy" id="97972"/>
    <lineage>
        <taxon>Eukaryota</taxon>
        <taxon>Fungi</taxon>
        <taxon>Dikarya</taxon>
        <taxon>Ascomycota</taxon>
        <taxon>Pezizomycotina</taxon>
        <taxon>Dothideomycetes</taxon>
        <taxon>Pleosporomycetidae</taxon>
        <taxon>Pleosporales</taxon>
        <taxon>Massarineae</taxon>
        <taxon>Periconiaceae</taxon>
        <taxon>Periconia</taxon>
    </lineage>
</organism>
<evidence type="ECO:0000313" key="2">
    <source>
        <dbReference type="Proteomes" id="UP000244855"/>
    </source>
</evidence>
<accession>A0A2V1D3G9</accession>
<dbReference type="Proteomes" id="UP000244855">
    <property type="component" value="Unassembled WGS sequence"/>
</dbReference>
<sequence>MTANTGPYWDPLGEYETKDTIYTLTVYTPPRPPSSYIPSIFTRKPLNISTVHIIRPPEDKPNYDCFEAKDLPDMKTTTVKIKSCEFDLDMRCDHVLGTGNNSKVCEQGCYVLEKGGKVSRWLCKRRDCEGHVYTGDVKKNEDEVACFGKKGQRMVCVKRAGN</sequence>
<dbReference type="OrthoDB" id="3787841at2759"/>
<proteinExistence type="predicted"/>
<reference evidence="1 2" key="1">
    <citation type="journal article" date="2018" name="Sci. Rep.">
        <title>Comparative genomics provides insights into the lifestyle and reveals functional heterogeneity of dark septate endophytic fungi.</title>
        <authorList>
            <person name="Knapp D.G."/>
            <person name="Nemeth J.B."/>
            <person name="Barry K."/>
            <person name="Hainaut M."/>
            <person name="Henrissat B."/>
            <person name="Johnson J."/>
            <person name="Kuo A."/>
            <person name="Lim J.H.P."/>
            <person name="Lipzen A."/>
            <person name="Nolan M."/>
            <person name="Ohm R.A."/>
            <person name="Tamas L."/>
            <person name="Grigoriev I.V."/>
            <person name="Spatafora J.W."/>
            <person name="Nagy L.G."/>
            <person name="Kovacs G.M."/>
        </authorList>
    </citation>
    <scope>NUCLEOTIDE SEQUENCE [LARGE SCALE GENOMIC DNA]</scope>
    <source>
        <strain evidence="1 2">DSE2036</strain>
    </source>
</reference>
<keyword evidence="2" id="KW-1185">Reference proteome</keyword>